<evidence type="ECO:0000313" key="2">
    <source>
        <dbReference type="Proteomes" id="UP000789759"/>
    </source>
</evidence>
<gene>
    <name evidence="1" type="ORF">CPELLU_LOCUS4550</name>
</gene>
<accession>A0A9N9AYU4</accession>
<sequence>MTSEGLISRPEFSRLGFENAIQKVKKTAVVNNDALILLTSLMQKKLENLCWVVDFKLDKDNHLHVKKAMRKASIVMFTNEDPALDTAISITHAYLYLVFTVGIESTSKVESYNWIIKQQLKVNSTLCELADRLDTRLKEECKKDQTYIEELHSKQKNNQLVYDGFIEDQYDACLIMLQTLIDEVEWKDVLEI</sequence>
<reference evidence="1" key="1">
    <citation type="submission" date="2021-06" db="EMBL/GenBank/DDBJ databases">
        <authorList>
            <person name="Kallberg Y."/>
            <person name="Tangrot J."/>
            <person name="Rosling A."/>
        </authorList>
    </citation>
    <scope>NUCLEOTIDE SEQUENCE</scope>
    <source>
        <strain evidence="1">FL966</strain>
    </source>
</reference>
<dbReference type="OrthoDB" id="2348750at2759"/>
<dbReference type="Proteomes" id="UP000789759">
    <property type="component" value="Unassembled WGS sequence"/>
</dbReference>
<proteinExistence type="predicted"/>
<dbReference type="AlphaFoldDB" id="A0A9N9AYU4"/>
<comment type="caution">
    <text evidence="1">The sequence shown here is derived from an EMBL/GenBank/DDBJ whole genome shotgun (WGS) entry which is preliminary data.</text>
</comment>
<name>A0A9N9AYU4_9GLOM</name>
<evidence type="ECO:0000313" key="1">
    <source>
        <dbReference type="EMBL" id="CAG8546554.1"/>
    </source>
</evidence>
<dbReference type="EMBL" id="CAJVQA010002406">
    <property type="protein sequence ID" value="CAG8546554.1"/>
    <property type="molecule type" value="Genomic_DNA"/>
</dbReference>
<organism evidence="1 2">
    <name type="scientific">Cetraspora pellucida</name>
    <dbReference type="NCBI Taxonomy" id="1433469"/>
    <lineage>
        <taxon>Eukaryota</taxon>
        <taxon>Fungi</taxon>
        <taxon>Fungi incertae sedis</taxon>
        <taxon>Mucoromycota</taxon>
        <taxon>Glomeromycotina</taxon>
        <taxon>Glomeromycetes</taxon>
        <taxon>Diversisporales</taxon>
        <taxon>Gigasporaceae</taxon>
        <taxon>Cetraspora</taxon>
    </lineage>
</organism>
<protein>
    <submittedName>
        <fullName evidence="1">6753_t:CDS:1</fullName>
    </submittedName>
</protein>
<keyword evidence="2" id="KW-1185">Reference proteome</keyword>